<dbReference type="EMBL" id="MCGR01000099">
    <property type="protein sequence ID" value="ORY54278.1"/>
    <property type="molecule type" value="Genomic_DNA"/>
</dbReference>
<dbReference type="AlphaFoldDB" id="A0A1Y2D4Q3"/>
<evidence type="ECO:0000313" key="1">
    <source>
        <dbReference type="EMBL" id="ORY54278.1"/>
    </source>
</evidence>
<dbReference type="InParanoid" id="A0A1Y2D4Q3"/>
<organism evidence="1 2">
    <name type="scientific">Leucosporidium creatinivorum</name>
    <dbReference type="NCBI Taxonomy" id="106004"/>
    <lineage>
        <taxon>Eukaryota</taxon>
        <taxon>Fungi</taxon>
        <taxon>Dikarya</taxon>
        <taxon>Basidiomycota</taxon>
        <taxon>Pucciniomycotina</taxon>
        <taxon>Microbotryomycetes</taxon>
        <taxon>Leucosporidiales</taxon>
        <taxon>Leucosporidium</taxon>
    </lineage>
</organism>
<accession>A0A1Y2D4Q3</accession>
<sequence length="82" mass="9043">MASSPFPFSGRRRSALLSDRLALSCPWLSVRSPSSSNIAMGSSPQTGTSHFWSTFILSRSSGSPRFAMAWLIYMTRDMPIVI</sequence>
<gene>
    <name evidence="1" type="ORF">BCR35DRAFT_227447</name>
</gene>
<comment type="caution">
    <text evidence="1">The sequence shown here is derived from an EMBL/GenBank/DDBJ whole genome shotgun (WGS) entry which is preliminary data.</text>
</comment>
<protein>
    <submittedName>
        <fullName evidence="1">Uncharacterized protein</fullName>
    </submittedName>
</protein>
<keyword evidence="2" id="KW-1185">Reference proteome</keyword>
<proteinExistence type="predicted"/>
<name>A0A1Y2D4Q3_9BASI</name>
<evidence type="ECO:0000313" key="2">
    <source>
        <dbReference type="Proteomes" id="UP000193467"/>
    </source>
</evidence>
<dbReference type="Proteomes" id="UP000193467">
    <property type="component" value="Unassembled WGS sequence"/>
</dbReference>
<reference evidence="1 2" key="1">
    <citation type="submission" date="2016-07" db="EMBL/GenBank/DDBJ databases">
        <title>Pervasive Adenine N6-methylation of Active Genes in Fungi.</title>
        <authorList>
            <consortium name="DOE Joint Genome Institute"/>
            <person name="Mondo S.J."/>
            <person name="Dannebaum R.O."/>
            <person name="Kuo R.C."/>
            <person name="Labutti K."/>
            <person name="Haridas S."/>
            <person name="Kuo A."/>
            <person name="Salamov A."/>
            <person name="Ahrendt S.R."/>
            <person name="Lipzen A."/>
            <person name="Sullivan W."/>
            <person name="Andreopoulos W.B."/>
            <person name="Clum A."/>
            <person name="Lindquist E."/>
            <person name="Daum C."/>
            <person name="Ramamoorthy G.K."/>
            <person name="Gryganskyi A."/>
            <person name="Culley D."/>
            <person name="Magnuson J.K."/>
            <person name="James T.Y."/>
            <person name="O'Malley M.A."/>
            <person name="Stajich J.E."/>
            <person name="Spatafora J.W."/>
            <person name="Visel A."/>
            <person name="Grigoriev I.V."/>
        </authorList>
    </citation>
    <scope>NUCLEOTIDE SEQUENCE [LARGE SCALE GENOMIC DNA]</scope>
    <source>
        <strain evidence="1 2">62-1032</strain>
    </source>
</reference>